<evidence type="ECO:0000256" key="1">
    <source>
        <dbReference type="ARBA" id="ARBA00004417"/>
    </source>
</evidence>
<evidence type="ECO:0000313" key="8">
    <source>
        <dbReference type="EMBL" id="KAA1176706.1"/>
    </source>
</evidence>
<evidence type="ECO:0000256" key="3">
    <source>
        <dbReference type="ARBA" id="ARBA00022475"/>
    </source>
</evidence>
<organism evidence="8 9">
    <name type="scientific">Rhizobium tropici</name>
    <dbReference type="NCBI Taxonomy" id="398"/>
    <lineage>
        <taxon>Bacteria</taxon>
        <taxon>Pseudomonadati</taxon>
        <taxon>Pseudomonadota</taxon>
        <taxon>Alphaproteobacteria</taxon>
        <taxon>Hyphomicrobiales</taxon>
        <taxon>Rhizobiaceae</taxon>
        <taxon>Rhizobium/Agrobacterium group</taxon>
        <taxon>Rhizobium</taxon>
    </lineage>
</organism>
<keyword evidence="6" id="KW-0472">Membrane</keyword>
<keyword evidence="5" id="KW-1278">Translocase</keyword>
<dbReference type="GO" id="GO:0016887">
    <property type="term" value="F:ATP hydrolysis activity"/>
    <property type="evidence" value="ECO:0007669"/>
    <property type="project" value="InterPro"/>
</dbReference>
<dbReference type="AlphaFoldDB" id="A0A5B0VQ32"/>
<comment type="subcellular location">
    <subcellularLocation>
        <location evidence="1">Cell inner membrane</location>
        <topology evidence="1">Peripheral membrane protein</topology>
    </subcellularLocation>
</comment>
<keyword evidence="4" id="KW-0997">Cell inner membrane</keyword>
<dbReference type="PANTHER" id="PTHR43875:SF15">
    <property type="entry name" value="TREHALOSE IMPORT ATP-BINDING PROTEIN SUGC"/>
    <property type="match status" value="1"/>
</dbReference>
<dbReference type="OrthoDB" id="8018535at2"/>
<name>A0A5B0VQ32_RHITR</name>
<dbReference type="RefSeq" id="WP_149637522.1">
    <property type="nucleotide sequence ID" value="NZ_VNIP01000015.1"/>
</dbReference>
<dbReference type="EMBL" id="VNIP01000015">
    <property type="protein sequence ID" value="KAA1176706.1"/>
    <property type="molecule type" value="Genomic_DNA"/>
</dbReference>
<dbReference type="Proteomes" id="UP000323608">
    <property type="component" value="Unassembled WGS sequence"/>
</dbReference>
<evidence type="ECO:0000313" key="9">
    <source>
        <dbReference type="Proteomes" id="UP000323608"/>
    </source>
</evidence>
<dbReference type="GO" id="GO:0055052">
    <property type="term" value="C:ATP-binding cassette (ABC) transporter complex, substrate-binding subunit-containing"/>
    <property type="evidence" value="ECO:0007669"/>
    <property type="project" value="TreeGrafter"/>
</dbReference>
<reference evidence="8 9" key="1">
    <citation type="submission" date="2019-07" db="EMBL/GenBank/DDBJ databases">
        <title>The Draft Genome Sequence of Rhizobium tropici SARCC-755 Associated with Superior Nodulation on Pigeonpea (Cajanus cajan (L.) Millsp.).</title>
        <authorList>
            <person name="Bopape F.L."/>
            <person name="Hassen A.I."/>
            <person name="Swanevelder Z.H."/>
            <person name="Gwata E.T."/>
        </authorList>
    </citation>
    <scope>NUCLEOTIDE SEQUENCE [LARGE SCALE GENOMIC DNA]</scope>
    <source>
        <strain evidence="8 9">SARCC-755</strain>
    </source>
</reference>
<dbReference type="Gene3D" id="2.40.50.140">
    <property type="entry name" value="Nucleic acid-binding proteins"/>
    <property type="match status" value="1"/>
</dbReference>
<dbReference type="Pfam" id="PF17912">
    <property type="entry name" value="OB_MalK"/>
    <property type="match status" value="1"/>
</dbReference>
<evidence type="ECO:0000256" key="2">
    <source>
        <dbReference type="ARBA" id="ARBA00005417"/>
    </source>
</evidence>
<proteinExistence type="inferred from homology"/>
<dbReference type="InterPro" id="IPR040582">
    <property type="entry name" value="OB_MalK-like"/>
</dbReference>
<comment type="caution">
    <text evidence="8">The sequence shown here is derived from an EMBL/GenBank/DDBJ whole genome shotgun (WGS) entry which is preliminary data.</text>
</comment>
<dbReference type="InterPro" id="IPR047641">
    <property type="entry name" value="ABC_transpr_MalK/UgpC-like"/>
</dbReference>
<feature type="domain" description="MalK-like OB fold" evidence="7">
    <location>
        <begin position="1"/>
        <end position="48"/>
    </location>
</feature>
<sequence length="135" mass="13943">SPAMNFLEGTFAANGEQFIFDGIPIAIDANIGKRHAGQPVALGVRPEHARLVPAGTPGAIPATVDFVEELGAGRVIHCDINGSSFAVAVADHTTGQTGQSVALELPQQHTHLFAQDTGLRLDAVASVTPLKVLAS</sequence>
<dbReference type="SUPFAM" id="SSF50331">
    <property type="entry name" value="MOP-like"/>
    <property type="match status" value="1"/>
</dbReference>
<dbReference type="InterPro" id="IPR012340">
    <property type="entry name" value="NA-bd_OB-fold"/>
</dbReference>
<evidence type="ECO:0000256" key="6">
    <source>
        <dbReference type="ARBA" id="ARBA00023136"/>
    </source>
</evidence>
<gene>
    <name evidence="8" type="ORF">FP026_26250</name>
</gene>
<evidence type="ECO:0000256" key="4">
    <source>
        <dbReference type="ARBA" id="ARBA00022519"/>
    </source>
</evidence>
<keyword evidence="3" id="KW-1003">Cell membrane</keyword>
<accession>A0A5B0VQ32</accession>
<feature type="non-terminal residue" evidence="8">
    <location>
        <position position="1"/>
    </location>
</feature>
<comment type="similarity">
    <text evidence="2">Belongs to the ABC transporter superfamily.</text>
</comment>
<dbReference type="InterPro" id="IPR008995">
    <property type="entry name" value="Mo/tungstate-bd_C_term_dom"/>
</dbReference>
<dbReference type="PANTHER" id="PTHR43875">
    <property type="entry name" value="MALTODEXTRIN IMPORT ATP-BINDING PROTEIN MSMX"/>
    <property type="match status" value="1"/>
</dbReference>
<evidence type="ECO:0000259" key="7">
    <source>
        <dbReference type="Pfam" id="PF17912"/>
    </source>
</evidence>
<evidence type="ECO:0000256" key="5">
    <source>
        <dbReference type="ARBA" id="ARBA00022967"/>
    </source>
</evidence>
<dbReference type="Gene3D" id="2.40.50.100">
    <property type="match status" value="1"/>
</dbReference>
<protein>
    <submittedName>
        <fullName evidence="8">TOBE domain-containing protein</fullName>
    </submittedName>
</protein>